<evidence type="ECO:0000256" key="1">
    <source>
        <dbReference type="ARBA" id="ARBA00022737"/>
    </source>
</evidence>
<dbReference type="InterPro" id="IPR050498">
    <property type="entry name" value="Ycf3"/>
</dbReference>
<evidence type="ECO:0000256" key="5">
    <source>
        <dbReference type="SAM" id="SignalP"/>
    </source>
</evidence>
<dbReference type="PANTHER" id="PTHR44858">
    <property type="entry name" value="TETRATRICOPEPTIDE REPEAT PROTEIN 6"/>
    <property type="match status" value="1"/>
</dbReference>
<keyword evidence="5" id="KW-0732">Signal</keyword>
<keyword evidence="7" id="KW-1185">Reference proteome</keyword>
<dbReference type="Gene3D" id="1.25.40.10">
    <property type="entry name" value="Tetratricopeptide repeat domain"/>
    <property type="match status" value="3"/>
</dbReference>
<feature type="compositionally biased region" description="Basic and acidic residues" evidence="4">
    <location>
        <begin position="555"/>
        <end position="574"/>
    </location>
</feature>
<comment type="caution">
    <text evidence="6">The sequence shown here is derived from an EMBL/GenBank/DDBJ whole genome shotgun (WGS) entry which is preliminary data.</text>
</comment>
<dbReference type="InterPro" id="IPR019734">
    <property type="entry name" value="TPR_rpt"/>
</dbReference>
<organism evidence="6 7">
    <name type="scientific">Methylobrevis pamukkalensis</name>
    <dbReference type="NCBI Taxonomy" id="1439726"/>
    <lineage>
        <taxon>Bacteria</taxon>
        <taxon>Pseudomonadati</taxon>
        <taxon>Pseudomonadota</taxon>
        <taxon>Alphaproteobacteria</taxon>
        <taxon>Hyphomicrobiales</taxon>
        <taxon>Pleomorphomonadaceae</taxon>
        <taxon>Methylobrevis</taxon>
    </lineage>
</organism>
<feature type="repeat" description="TPR" evidence="3">
    <location>
        <begin position="496"/>
        <end position="529"/>
    </location>
</feature>
<dbReference type="InterPro" id="IPR011990">
    <property type="entry name" value="TPR-like_helical_dom_sf"/>
</dbReference>
<dbReference type="InterPro" id="IPR006311">
    <property type="entry name" value="TAT_signal"/>
</dbReference>
<keyword evidence="6" id="KW-0449">Lipoprotein</keyword>
<gene>
    <name evidence="6" type="primary">nlpI</name>
    <name evidence="6" type="ORF">A6302_03796</name>
</gene>
<feature type="signal peptide" evidence="5">
    <location>
        <begin position="1"/>
        <end position="41"/>
    </location>
</feature>
<keyword evidence="2 3" id="KW-0802">TPR repeat</keyword>
<dbReference type="SUPFAM" id="SSF48452">
    <property type="entry name" value="TPR-like"/>
    <property type="match status" value="4"/>
</dbReference>
<accession>A0A1E3GXW0</accession>
<keyword evidence="1" id="KW-0677">Repeat</keyword>
<dbReference type="PROSITE" id="PS50293">
    <property type="entry name" value="TPR_REGION"/>
    <property type="match status" value="1"/>
</dbReference>
<dbReference type="Pfam" id="PF13432">
    <property type="entry name" value="TPR_16"/>
    <property type="match status" value="1"/>
</dbReference>
<feature type="compositionally biased region" description="Polar residues" evidence="4">
    <location>
        <begin position="581"/>
        <end position="594"/>
    </location>
</feature>
<dbReference type="PATRIC" id="fig|1439726.3.peg.4003"/>
<dbReference type="PANTHER" id="PTHR44858:SF1">
    <property type="entry name" value="UDP-N-ACETYLGLUCOSAMINE--PEPTIDE N-ACETYLGLUCOSAMINYLTRANSFERASE SPINDLY-RELATED"/>
    <property type="match status" value="1"/>
</dbReference>
<evidence type="ECO:0000256" key="4">
    <source>
        <dbReference type="SAM" id="MobiDB-lite"/>
    </source>
</evidence>
<feature type="repeat" description="TPR" evidence="3">
    <location>
        <begin position="427"/>
        <end position="460"/>
    </location>
</feature>
<feature type="chain" id="PRO_5009128845" evidence="5">
    <location>
        <begin position="42"/>
        <end position="594"/>
    </location>
</feature>
<dbReference type="SMART" id="SM00028">
    <property type="entry name" value="TPR"/>
    <property type="match status" value="6"/>
</dbReference>
<feature type="region of interest" description="Disordered" evidence="4">
    <location>
        <begin position="555"/>
        <end position="594"/>
    </location>
</feature>
<dbReference type="Pfam" id="PF00515">
    <property type="entry name" value="TPR_1"/>
    <property type="match status" value="1"/>
</dbReference>
<evidence type="ECO:0000313" key="7">
    <source>
        <dbReference type="Proteomes" id="UP000094622"/>
    </source>
</evidence>
<proteinExistence type="predicted"/>
<protein>
    <submittedName>
        <fullName evidence="6">Lipoprotein NlpI</fullName>
    </submittedName>
</protein>
<reference evidence="6 7" key="1">
    <citation type="submission" date="2016-07" db="EMBL/GenBank/DDBJ databases">
        <title>Draft Genome Sequence of Methylobrevis pamukkalensis PK2.</title>
        <authorList>
            <person name="Vasilenko O.V."/>
            <person name="Doronina N.V."/>
            <person name="Shmareva M.N."/>
            <person name="Tarlachkov S.V."/>
            <person name="Mustakhimov I."/>
            <person name="Trotsenko Y.A."/>
        </authorList>
    </citation>
    <scope>NUCLEOTIDE SEQUENCE [LARGE SCALE GENOMIC DNA]</scope>
    <source>
        <strain evidence="6 7">PK2</strain>
    </source>
</reference>
<dbReference type="EMBL" id="MCRJ01000124">
    <property type="protein sequence ID" value="ODN68897.1"/>
    <property type="molecule type" value="Genomic_DNA"/>
</dbReference>
<evidence type="ECO:0000256" key="2">
    <source>
        <dbReference type="ARBA" id="ARBA00022803"/>
    </source>
</evidence>
<dbReference type="Pfam" id="PF13414">
    <property type="entry name" value="TPR_11"/>
    <property type="match status" value="1"/>
</dbReference>
<dbReference type="PROSITE" id="PS51318">
    <property type="entry name" value="TAT"/>
    <property type="match status" value="1"/>
</dbReference>
<evidence type="ECO:0000313" key="6">
    <source>
        <dbReference type="EMBL" id="ODN68897.1"/>
    </source>
</evidence>
<sequence length="594" mass="65303">MTLDRRARAGTDRRTRRSAFRLAAVLALASAAFLPAGGALAGRTGDAVSFPPGESTAGNFLAGFHADRAKDFDAASLYFTRALLTDPEDTYLLERAFTLTLADGEIKGAFGLSRRLLAIDPDNRLANLASGVDLLERGSYTKAIDAFGKSHSEPLTELIAGILQAWAEYGAGRTDKALDRLDAMNGPQWFELFRSYHAGLIADASGRSDEAIERLRVAHGFDEGSIRITEAYVRALSRAGRFDEANAVVDELLARVPDHGVLNRLKTNLVAKTKMKPLATDARHGAAELLSGVANAISRDDGSELVAGLLQLALHLDPKTDIARITLAEIFERSKNYERAIEMLGLVDEKSGFKRAAEIQIGFDYNALDKVEEARKHLEGVIRANPKDLDALTALGNILRVRKMFEPAADAYTQAIEALGTPAPQHWQLYYNRGIAYERTKRWPQAEADFKTALKLSPDQPLVLNYLGYSWVDRGENFDEALGMIEKAVEAEPSDGYIVDSLGWVFYKLGRYEEAVAQLERAVELRPADPTINDHLGDAYWRVGRTIEARFQWAHARDTDPEPEELPKILKKLQEGLPPLTSKQASEGTKPSGG</sequence>
<dbReference type="PROSITE" id="PS50005">
    <property type="entry name" value="TPR"/>
    <property type="match status" value="2"/>
</dbReference>
<dbReference type="Proteomes" id="UP000094622">
    <property type="component" value="Unassembled WGS sequence"/>
</dbReference>
<dbReference type="Pfam" id="PF14559">
    <property type="entry name" value="TPR_19"/>
    <property type="match status" value="1"/>
</dbReference>
<name>A0A1E3GXW0_9HYPH</name>
<evidence type="ECO:0000256" key="3">
    <source>
        <dbReference type="PROSITE-ProRule" id="PRU00339"/>
    </source>
</evidence>
<dbReference type="AlphaFoldDB" id="A0A1E3GXW0"/>